<evidence type="ECO:0000256" key="7">
    <source>
        <dbReference type="ARBA" id="ARBA00030668"/>
    </source>
</evidence>
<dbReference type="GO" id="GO:0016020">
    <property type="term" value="C:membrane"/>
    <property type="evidence" value="ECO:0007669"/>
    <property type="project" value="TreeGrafter"/>
</dbReference>
<sequence length="470" mass="53259">MTTPKEVIEFAKQNEVEMVDLKFIDFLGTWQHFAVPVSDLSEEMLEEGRMFDGSSIRCWQSIDNSDMKVMPDIETVKMDPFYEVQTLSIICDIQDPVTGEDYSRDPRSVTKKAENYLISTGIGDTIYIGPEAEFFMFDDVRYAQGPEGGFYSIDSTECPWNSGAEEAGGNKAYKIGHKSGYFPTAPFDQDRDIRAEMVLAMQELGITIEAQHHEVAPAQHEIDIKFDTMLRTADMMQLYKYVVRNVAREYGKTATFMPKPMFSDNGSGMHTHQSIWKDGQPLFAGDQYGGLSEMALHYIGGILKHAPALAAFTNPLTNSYKRLVPGYEAPINLAYSNRNRSATVRIPVVDSPKGRRIEYRCPDSGANVYFAFPAMMMAGLDGIQNKIDPGEPMDVNIYDLPPEKLNQIGKMPSSLYESLEALKSDHEFLLKGEVFTKDVIDYWLDWKMEEEVKAIDSRPHPHEFELYFNC</sequence>
<dbReference type="PROSITE" id="PS51986">
    <property type="entry name" value="GS_BETA_GRASP"/>
    <property type="match status" value="1"/>
</dbReference>
<dbReference type="Pfam" id="PF00120">
    <property type="entry name" value="Gln-synt_C"/>
    <property type="match status" value="1"/>
</dbReference>
<dbReference type="SUPFAM" id="SSF54368">
    <property type="entry name" value="Glutamine synthetase, N-terminal domain"/>
    <property type="match status" value="1"/>
</dbReference>
<dbReference type="PANTHER" id="PTHR43407">
    <property type="entry name" value="GLUTAMINE SYNTHETASE"/>
    <property type="match status" value="1"/>
</dbReference>
<dbReference type="InterPro" id="IPR036651">
    <property type="entry name" value="Gln_synt_N_sf"/>
</dbReference>
<name>A0A381QPT5_9ZZZZ</name>
<evidence type="ECO:0000256" key="2">
    <source>
        <dbReference type="ARBA" id="ARBA00009897"/>
    </source>
</evidence>
<reference evidence="10" key="1">
    <citation type="submission" date="2018-05" db="EMBL/GenBank/DDBJ databases">
        <authorList>
            <person name="Lanie J.A."/>
            <person name="Ng W.-L."/>
            <person name="Kazmierczak K.M."/>
            <person name="Andrzejewski T.M."/>
            <person name="Davidsen T.M."/>
            <person name="Wayne K.J."/>
            <person name="Tettelin H."/>
            <person name="Glass J.I."/>
            <person name="Rusch D."/>
            <person name="Podicherti R."/>
            <person name="Tsui H.-C.T."/>
            <person name="Winkler M.E."/>
        </authorList>
    </citation>
    <scope>NUCLEOTIDE SEQUENCE</scope>
</reference>
<dbReference type="Gene3D" id="3.30.590.10">
    <property type="entry name" value="Glutamine synthetase/guanido kinase, catalytic domain"/>
    <property type="match status" value="1"/>
</dbReference>
<dbReference type="FunFam" id="3.30.590.10:FF:000001">
    <property type="entry name" value="Glutamine synthetase"/>
    <property type="match status" value="1"/>
</dbReference>
<evidence type="ECO:0000259" key="8">
    <source>
        <dbReference type="PROSITE" id="PS51986"/>
    </source>
</evidence>
<dbReference type="SMART" id="SM01230">
    <property type="entry name" value="Gln-synt_C"/>
    <property type="match status" value="1"/>
</dbReference>
<dbReference type="GO" id="GO:0004356">
    <property type="term" value="F:glutamine synthetase activity"/>
    <property type="evidence" value="ECO:0007669"/>
    <property type="project" value="InterPro"/>
</dbReference>
<gene>
    <name evidence="10" type="ORF">METZ01_LOCUS32397</name>
</gene>
<dbReference type="InterPro" id="IPR027303">
    <property type="entry name" value="Gln_synth_gly_rich_site"/>
</dbReference>
<dbReference type="GO" id="GO:0006542">
    <property type="term" value="P:glutamine biosynthetic process"/>
    <property type="evidence" value="ECO:0007669"/>
    <property type="project" value="InterPro"/>
</dbReference>
<dbReference type="PROSITE" id="PS51987">
    <property type="entry name" value="GS_CATALYTIC"/>
    <property type="match status" value="1"/>
</dbReference>
<dbReference type="GO" id="GO:0019740">
    <property type="term" value="P:nitrogen utilization"/>
    <property type="evidence" value="ECO:0007669"/>
    <property type="project" value="TreeGrafter"/>
</dbReference>
<dbReference type="GO" id="GO:0005737">
    <property type="term" value="C:cytoplasm"/>
    <property type="evidence" value="ECO:0007669"/>
    <property type="project" value="UniProtKB-SubCell"/>
</dbReference>
<comment type="subcellular location">
    <subcellularLocation>
        <location evidence="1">Cytoplasm</location>
    </subcellularLocation>
</comment>
<keyword evidence="5" id="KW-0547">Nucleotide-binding</keyword>
<dbReference type="InterPro" id="IPR004809">
    <property type="entry name" value="Gln_synth_I"/>
</dbReference>
<keyword evidence="3" id="KW-0963">Cytoplasm</keyword>
<dbReference type="InterPro" id="IPR014746">
    <property type="entry name" value="Gln_synth/guanido_kin_cat_dom"/>
</dbReference>
<dbReference type="SUPFAM" id="SSF55931">
    <property type="entry name" value="Glutamine synthetase/guanido kinase"/>
    <property type="match status" value="1"/>
</dbReference>
<comment type="similarity">
    <text evidence="2">Belongs to the glutamine synthetase family.</text>
</comment>
<dbReference type="NCBIfam" id="TIGR00653">
    <property type="entry name" value="GlnA"/>
    <property type="match status" value="1"/>
</dbReference>
<dbReference type="EMBL" id="UINC01001391">
    <property type="protein sequence ID" value="SUZ79543.1"/>
    <property type="molecule type" value="Genomic_DNA"/>
</dbReference>
<protein>
    <recommendedName>
        <fullName evidence="7">Glutamate--ammonia ligase</fullName>
    </recommendedName>
</protein>
<accession>A0A381QPT5</accession>
<dbReference type="PROSITE" id="PS00181">
    <property type="entry name" value="GLNA_ATP"/>
    <property type="match status" value="1"/>
</dbReference>
<evidence type="ECO:0000256" key="6">
    <source>
        <dbReference type="ARBA" id="ARBA00022840"/>
    </source>
</evidence>
<evidence type="ECO:0000256" key="1">
    <source>
        <dbReference type="ARBA" id="ARBA00004496"/>
    </source>
</evidence>
<feature type="domain" description="GS catalytic" evidence="9">
    <location>
        <begin position="106"/>
        <end position="470"/>
    </location>
</feature>
<dbReference type="Pfam" id="PF03951">
    <property type="entry name" value="Gln-synt_N"/>
    <property type="match status" value="1"/>
</dbReference>
<dbReference type="PANTHER" id="PTHR43407:SF1">
    <property type="entry name" value="LENGSIN"/>
    <property type="match status" value="1"/>
</dbReference>
<dbReference type="InterPro" id="IPR008146">
    <property type="entry name" value="Gln_synth_cat_dom"/>
</dbReference>
<dbReference type="GO" id="GO:0005524">
    <property type="term" value="F:ATP binding"/>
    <property type="evidence" value="ECO:0007669"/>
    <property type="project" value="UniProtKB-KW"/>
</dbReference>
<evidence type="ECO:0000256" key="4">
    <source>
        <dbReference type="ARBA" id="ARBA00022598"/>
    </source>
</evidence>
<dbReference type="InterPro" id="IPR027302">
    <property type="entry name" value="Gln_synth_N_conserv_site"/>
</dbReference>
<proteinExistence type="inferred from homology"/>
<feature type="domain" description="GS beta-grasp" evidence="8">
    <location>
        <begin position="14"/>
        <end position="99"/>
    </location>
</feature>
<evidence type="ECO:0000313" key="10">
    <source>
        <dbReference type="EMBL" id="SUZ79543.1"/>
    </source>
</evidence>
<dbReference type="Gene3D" id="3.10.20.70">
    <property type="entry name" value="Glutamine synthetase, N-terminal domain"/>
    <property type="match status" value="1"/>
</dbReference>
<evidence type="ECO:0000259" key="9">
    <source>
        <dbReference type="PROSITE" id="PS51987"/>
    </source>
</evidence>
<keyword evidence="4" id="KW-0436">Ligase</keyword>
<evidence type="ECO:0000256" key="3">
    <source>
        <dbReference type="ARBA" id="ARBA00022490"/>
    </source>
</evidence>
<dbReference type="PROSITE" id="PS00180">
    <property type="entry name" value="GLNA_1"/>
    <property type="match status" value="1"/>
</dbReference>
<organism evidence="10">
    <name type="scientific">marine metagenome</name>
    <dbReference type="NCBI Taxonomy" id="408172"/>
    <lineage>
        <taxon>unclassified sequences</taxon>
        <taxon>metagenomes</taxon>
        <taxon>ecological metagenomes</taxon>
    </lineage>
</organism>
<keyword evidence="6" id="KW-0067">ATP-binding</keyword>
<evidence type="ECO:0000256" key="5">
    <source>
        <dbReference type="ARBA" id="ARBA00022741"/>
    </source>
</evidence>
<dbReference type="AlphaFoldDB" id="A0A381QPT5"/>
<dbReference type="InterPro" id="IPR008147">
    <property type="entry name" value="Gln_synt_N"/>
</dbReference>